<gene>
    <name evidence="2" type="ORF">C1645_740460</name>
</gene>
<organism evidence="2 3">
    <name type="scientific">Glomus cerebriforme</name>
    <dbReference type="NCBI Taxonomy" id="658196"/>
    <lineage>
        <taxon>Eukaryota</taxon>
        <taxon>Fungi</taxon>
        <taxon>Fungi incertae sedis</taxon>
        <taxon>Mucoromycota</taxon>
        <taxon>Glomeromycotina</taxon>
        <taxon>Glomeromycetes</taxon>
        <taxon>Glomerales</taxon>
        <taxon>Glomeraceae</taxon>
        <taxon>Glomus</taxon>
    </lineage>
</organism>
<dbReference type="EMBL" id="QKYT01000332">
    <property type="protein sequence ID" value="RIA86991.1"/>
    <property type="molecule type" value="Genomic_DNA"/>
</dbReference>
<dbReference type="OrthoDB" id="5340906at2759"/>
<comment type="caution">
    <text evidence="2">The sequence shown here is derived from an EMBL/GenBank/DDBJ whole genome shotgun (WGS) entry which is preliminary data.</text>
</comment>
<keyword evidence="3" id="KW-1185">Reference proteome</keyword>
<protein>
    <submittedName>
        <fullName evidence="2">Uncharacterized protein</fullName>
    </submittedName>
</protein>
<feature type="compositionally biased region" description="Basic and acidic residues" evidence="1">
    <location>
        <begin position="1"/>
        <end position="15"/>
    </location>
</feature>
<name>A0A397SVR8_9GLOM</name>
<dbReference type="AlphaFoldDB" id="A0A397SVR8"/>
<evidence type="ECO:0000313" key="3">
    <source>
        <dbReference type="Proteomes" id="UP000265703"/>
    </source>
</evidence>
<accession>A0A397SVR8</accession>
<reference evidence="2 3" key="1">
    <citation type="submission" date="2018-06" db="EMBL/GenBank/DDBJ databases">
        <title>Comparative genomics reveals the genomic features of Rhizophagus irregularis, R. cerebriforme, R. diaphanum and Gigaspora rosea, and their symbiotic lifestyle signature.</title>
        <authorList>
            <person name="Morin E."/>
            <person name="San Clemente H."/>
            <person name="Chen E.C.H."/>
            <person name="De La Providencia I."/>
            <person name="Hainaut M."/>
            <person name="Kuo A."/>
            <person name="Kohler A."/>
            <person name="Murat C."/>
            <person name="Tang N."/>
            <person name="Roy S."/>
            <person name="Loubradou J."/>
            <person name="Henrissat B."/>
            <person name="Grigoriev I.V."/>
            <person name="Corradi N."/>
            <person name="Roux C."/>
            <person name="Martin F.M."/>
        </authorList>
    </citation>
    <scope>NUCLEOTIDE SEQUENCE [LARGE SCALE GENOMIC DNA]</scope>
    <source>
        <strain evidence="2 3">DAOM 227022</strain>
    </source>
</reference>
<evidence type="ECO:0000256" key="1">
    <source>
        <dbReference type="SAM" id="MobiDB-lite"/>
    </source>
</evidence>
<feature type="region of interest" description="Disordered" evidence="1">
    <location>
        <begin position="1"/>
        <end position="23"/>
    </location>
</feature>
<dbReference type="Proteomes" id="UP000265703">
    <property type="component" value="Unassembled WGS sequence"/>
</dbReference>
<evidence type="ECO:0000313" key="2">
    <source>
        <dbReference type="EMBL" id="RIA86991.1"/>
    </source>
</evidence>
<proteinExistence type="predicted"/>
<sequence>MESIKTDFEESKSESEDLESEYIPSYTYGPKSALKPAPKPTPLLFPSKLKKVLESTSYQDKNKQYDRESYFDAEWAELVIRNLKESSSKSVAKRKNQKRAQKERIKIEHKLDKIFRTYDDVIEYEVIEVKSKFVQINSTDRLKDGLKLEKAMHNIFVCLKKGLTIAGYWTIAFRRDKRFNHAPIRCLESKELMNSTENTEDEFIQSIINSGTTTPPPKIKEEIQAFQSKIKELK</sequence>